<organism evidence="1 2">
    <name type="scientific">Muribaculum caecicola</name>
    <dbReference type="NCBI Taxonomy" id="3038144"/>
    <lineage>
        <taxon>Bacteria</taxon>
        <taxon>Pseudomonadati</taxon>
        <taxon>Bacteroidota</taxon>
        <taxon>Bacteroidia</taxon>
        <taxon>Bacteroidales</taxon>
        <taxon>Muribaculaceae</taxon>
        <taxon>Muribaculum</taxon>
    </lineage>
</organism>
<evidence type="ECO:0000313" key="1">
    <source>
        <dbReference type="EMBL" id="THG42326.1"/>
    </source>
</evidence>
<reference evidence="1" key="1">
    <citation type="submission" date="2019-04" db="EMBL/GenBank/DDBJ databases">
        <title>Microbes associate with the intestines of laboratory mice.</title>
        <authorList>
            <person name="Navarre W."/>
            <person name="Wong E."/>
            <person name="Huang K.C."/>
            <person name="Tropini C."/>
            <person name="Ng K."/>
            <person name="Yu B."/>
        </authorList>
    </citation>
    <scope>NUCLEOTIDE SEQUENCE</scope>
    <source>
        <strain evidence="1">NM86_A22</strain>
    </source>
</reference>
<keyword evidence="2" id="KW-1185">Reference proteome</keyword>
<gene>
    <name evidence="1" type="ORF">E5990_10830</name>
</gene>
<proteinExistence type="predicted"/>
<name>A0AC61S2R6_9BACT</name>
<evidence type="ECO:0000313" key="2">
    <source>
        <dbReference type="Proteomes" id="UP000305401"/>
    </source>
</evidence>
<accession>A0AC61S2R6</accession>
<dbReference type="Proteomes" id="UP000305401">
    <property type="component" value="Unassembled WGS sequence"/>
</dbReference>
<dbReference type="EMBL" id="SSTG01000219">
    <property type="protein sequence ID" value="THG42326.1"/>
    <property type="molecule type" value="Genomic_DNA"/>
</dbReference>
<sequence length="87" mass="10619">MQRNNNTWQGYTIEEIRHRRAINSLKMDVMRERILNRKHRVGAGMHRALYGNMLQNVFKSLSMAEYAFLLYKGFKQVEKLMRLFRRR</sequence>
<comment type="caution">
    <text evidence="1">The sequence shown here is derived from an EMBL/GenBank/DDBJ whole genome shotgun (WGS) entry which is preliminary data.</text>
</comment>
<protein>
    <submittedName>
        <fullName evidence="1">Uncharacterized protein</fullName>
    </submittedName>
</protein>